<feature type="compositionally biased region" description="Basic and acidic residues" evidence="1">
    <location>
        <begin position="459"/>
        <end position="469"/>
    </location>
</feature>
<evidence type="ECO:0000313" key="3">
    <source>
        <dbReference type="Proteomes" id="UP001519460"/>
    </source>
</evidence>
<feature type="non-terminal residue" evidence="2">
    <location>
        <position position="1"/>
    </location>
</feature>
<feature type="region of interest" description="Disordered" evidence="1">
    <location>
        <begin position="260"/>
        <end position="549"/>
    </location>
</feature>
<feature type="compositionally biased region" description="Basic and acidic residues" evidence="1">
    <location>
        <begin position="650"/>
        <end position="678"/>
    </location>
</feature>
<proteinExistence type="predicted"/>
<dbReference type="EMBL" id="JACVVK020000086">
    <property type="protein sequence ID" value="KAK7494182.1"/>
    <property type="molecule type" value="Genomic_DNA"/>
</dbReference>
<dbReference type="Proteomes" id="UP001519460">
    <property type="component" value="Unassembled WGS sequence"/>
</dbReference>
<feature type="compositionally biased region" description="Basic and acidic residues" evidence="1">
    <location>
        <begin position="263"/>
        <end position="293"/>
    </location>
</feature>
<feature type="compositionally biased region" description="Acidic residues" evidence="1">
    <location>
        <begin position="616"/>
        <end position="632"/>
    </location>
</feature>
<protein>
    <submittedName>
        <fullName evidence="2">Uncharacterized protein</fullName>
    </submittedName>
</protein>
<feature type="compositionally biased region" description="Low complexity" evidence="1">
    <location>
        <begin position="164"/>
        <end position="183"/>
    </location>
</feature>
<gene>
    <name evidence="2" type="ORF">BaRGS_00014655</name>
</gene>
<feature type="compositionally biased region" description="Low complexity" evidence="1">
    <location>
        <begin position="518"/>
        <end position="541"/>
    </location>
</feature>
<evidence type="ECO:0000313" key="2">
    <source>
        <dbReference type="EMBL" id="KAK7494182.1"/>
    </source>
</evidence>
<accession>A0ABD0L4C6</accession>
<feature type="compositionally biased region" description="Polar residues" evidence="1">
    <location>
        <begin position="320"/>
        <end position="331"/>
    </location>
</feature>
<feature type="region of interest" description="Disordered" evidence="1">
    <location>
        <begin position="585"/>
        <end position="678"/>
    </location>
</feature>
<name>A0ABD0L4C6_9CAEN</name>
<feature type="compositionally biased region" description="Basic and acidic residues" evidence="1">
    <location>
        <begin position="605"/>
        <end position="615"/>
    </location>
</feature>
<feature type="compositionally biased region" description="Basic and acidic residues" evidence="1">
    <location>
        <begin position="418"/>
        <end position="429"/>
    </location>
</feature>
<feature type="compositionally biased region" description="Basic and acidic residues" evidence="1">
    <location>
        <begin position="348"/>
        <end position="361"/>
    </location>
</feature>
<keyword evidence="3" id="KW-1185">Reference proteome</keyword>
<reference evidence="2 3" key="1">
    <citation type="journal article" date="2023" name="Sci. Data">
        <title>Genome assembly of the Korean intertidal mud-creeper Batillaria attramentaria.</title>
        <authorList>
            <person name="Patra A.K."/>
            <person name="Ho P.T."/>
            <person name="Jun S."/>
            <person name="Lee S.J."/>
            <person name="Kim Y."/>
            <person name="Won Y.J."/>
        </authorList>
    </citation>
    <scope>NUCLEOTIDE SEQUENCE [LARGE SCALE GENOMIC DNA]</scope>
    <source>
        <strain evidence="2">Wonlab-2016</strain>
    </source>
</reference>
<evidence type="ECO:0000256" key="1">
    <source>
        <dbReference type="SAM" id="MobiDB-lite"/>
    </source>
</evidence>
<sequence>VMTLGSSVRGHVCPPGQLAHLDQGLTRCCKPVDCEQHHFVKLCTQNGTNDTCEECPRHHKLFKRTSSFAYENCHPFALDEECNDTPGVCVPCPRGTVQDQKNSVKLCRPQTKIGLAVGAGQRRRHDVERSQPLDGLPMSDRRNDNDNTSDNSCCACADSCLATSKPGSSNSGKSGASNSNGIKQPLPNPAVEAHWNGQYMNMNGKAGSGSPGHGSFSEPFYNSISHDGPRVSDGDMATYKNLQGTATMLKQDDFYSYPNKVHLPNDYDKDSLKKQKDGSPQEPRKMGESKDSDDYTETDPLLPVEDPSRNGTPVMVSPNRPVTNGNLQTEDGVSAGNRPHLSMLLASVDERPKSTGEDPRTENLPCLRARPELNHSAVTMEELKPVMPLNPNPPRSDNDTGSPKGQRGRGSPARIKPSRQEEVPRKGAREVTPQRPVQAARPTNVPVTANIQGGAAVNRETEETFRKEVLPGVSPEGGNDDTARKSVGGSSGLGESLDISSPISMPSDLERQSRAPYRRSISEASRSVSPSPVPLPRSISSPEEKPRNVAVAVVKPMQSDQSLNNLMSELNQPLDSVARHYPLHSARVHGVRRELSQDSSTDDPDMTRPKTPDRLSEEEDEGEEEENSESNADDTRTNERTRVTFFGNNDADRRRDGHGADKGDSEGKDKSTDRGRDG</sequence>
<feature type="region of interest" description="Disordered" evidence="1">
    <location>
        <begin position="164"/>
        <end position="237"/>
    </location>
</feature>
<dbReference type="AlphaFoldDB" id="A0ABD0L4C6"/>
<organism evidence="2 3">
    <name type="scientific">Batillaria attramentaria</name>
    <dbReference type="NCBI Taxonomy" id="370345"/>
    <lineage>
        <taxon>Eukaryota</taxon>
        <taxon>Metazoa</taxon>
        <taxon>Spiralia</taxon>
        <taxon>Lophotrochozoa</taxon>
        <taxon>Mollusca</taxon>
        <taxon>Gastropoda</taxon>
        <taxon>Caenogastropoda</taxon>
        <taxon>Sorbeoconcha</taxon>
        <taxon>Cerithioidea</taxon>
        <taxon>Batillariidae</taxon>
        <taxon>Batillaria</taxon>
    </lineage>
</organism>
<feature type="compositionally biased region" description="Basic and acidic residues" evidence="1">
    <location>
        <begin position="633"/>
        <end position="642"/>
    </location>
</feature>
<feature type="region of interest" description="Disordered" evidence="1">
    <location>
        <begin position="117"/>
        <end position="145"/>
    </location>
</feature>
<comment type="caution">
    <text evidence="2">The sequence shown here is derived from an EMBL/GenBank/DDBJ whole genome shotgun (WGS) entry which is preliminary data.</text>
</comment>